<proteinExistence type="predicted"/>
<dbReference type="Proteomes" id="UP001286313">
    <property type="component" value="Unassembled WGS sequence"/>
</dbReference>
<gene>
    <name evidence="1" type="ORF">Pcinc_016103</name>
</gene>
<reference evidence="1" key="1">
    <citation type="submission" date="2023-10" db="EMBL/GenBank/DDBJ databases">
        <title>Genome assemblies of two species of porcelain crab, Petrolisthes cinctipes and Petrolisthes manimaculis (Anomura: Porcellanidae).</title>
        <authorList>
            <person name="Angst P."/>
        </authorList>
    </citation>
    <scope>NUCLEOTIDE SEQUENCE</scope>
    <source>
        <strain evidence="1">PB745_01</strain>
        <tissue evidence="1">Gill</tissue>
    </source>
</reference>
<name>A0AAE1FWX6_PETCI</name>
<accession>A0AAE1FWX6</accession>
<evidence type="ECO:0000313" key="1">
    <source>
        <dbReference type="EMBL" id="KAK3879318.1"/>
    </source>
</evidence>
<comment type="caution">
    <text evidence="1">The sequence shown here is derived from an EMBL/GenBank/DDBJ whole genome shotgun (WGS) entry which is preliminary data.</text>
</comment>
<sequence length="172" mass="19582">MNRLPLTLEELYLTLAKGEQIRPLLPILQSLTQLKWLHVVCMELPDTSEDITTSLPDTEIWVIFRLSGLAEEEIDRACQLVAKLQPKSKGYYVLRITETSLSKEGWELLLEGFVRLGVRVTVLTVPEVPATEDPKLKTLCREGLGGYLRRDSINWMSMGNGTIRKPDEEEEN</sequence>
<evidence type="ECO:0000313" key="2">
    <source>
        <dbReference type="Proteomes" id="UP001286313"/>
    </source>
</evidence>
<dbReference type="EMBL" id="JAWQEG010001461">
    <property type="protein sequence ID" value="KAK3879318.1"/>
    <property type="molecule type" value="Genomic_DNA"/>
</dbReference>
<dbReference type="AlphaFoldDB" id="A0AAE1FWX6"/>
<organism evidence="1 2">
    <name type="scientific">Petrolisthes cinctipes</name>
    <name type="common">Flat porcelain crab</name>
    <dbReference type="NCBI Taxonomy" id="88211"/>
    <lineage>
        <taxon>Eukaryota</taxon>
        <taxon>Metazoa</taxon>
        <taxon>Ecdysozoa</taxon>
        <taxon>Arthropoda</taxon>
        <taxon>Crustacea</taxon>
        <taxon>Multicrustacea</taxon>
        <taxon>Malacostraca</taxon>
        <taxon>Eumalacostraca</taxon>
        <taxon>Eucarida</taxon>
        <taxon>Decapoda</taxon>
        <taxon>Pleocyemata</taxon>
        <taxon>Anomura</taxon>
        <taxon>Galatheoidea</taxon>
        <taxon>Porcellanidae</taxon>
        <taxon>Petrolisthes</taxon>
    </lineage>
</organism>
<keyword evidence="2" id="KW-1185">Reference proteome</keyword>
<protein>
    <submittedName>
        <fullName evidence="1">Uncharacterized protein</fullName>
    </submittedName>
</protein>